<proteinExistence type="predicted"/>
<evidence type="ECO:0000313" key="1">
    <source>
        <dbReference type="EMBL" id="MBY0754534.1"/>
    </source>
</evidence>
<sequence length="87" mass="10244">MLKRKEKEAELKANIILNSVLARQIGEYVACLFSEDARVTQVSELFPTLFEDDIEDNKKIENDMALYKAKMEAFAFRHNSRFKRKEE</sequence>
<comment type="caution">
    <text evidence="1">The sequence shown here is derived from an EMBL/GenBank/DDBJ whole genome shotgun (WGS) entry which is preliminary data.</text>
</comment>
<keyword evidence="2" id="KW-1185">Reference proteome</keyword>
<name>A0ABS7KUX2_CLOSR</name>
<reference evidence="1 2" key="1">
    <citation type="journal article" date="2021" name="Cell Host Microbe">
        <title>in vivo commensal control of Clostridioides difficile virulence.</title>
        <authorList>
            <person name="Girinathan B.P."/>
            <person name="Dibenedetto N."/>
            <person name="Worley J.N."/>
            <person name="Peltier J."/>
            <person name="Arrieta-Ortiz M.L."/>
            <person name="Rupa Christinal Immanuel S."/>
            <person name="Lavin R."/>
            <person name="Delaney M.L."/>
            <person name="Cummins C."/>
            <person name="Hoffmann M."/>
            <person name="Luo Y."/>
            <person name="Gonzalez-Escalona N."/>
            <person name="Allard M."/>
            <person name="Onderdonk A.B."/>
            <person name="Gerber G.K."/>
            <person name="Sonenshein A.L."/>
            <person name="Baliga N."/>
            <person name="Dupuy B."/>
            <person name="Bry L."/>
        </authorList>
    </citation>
    <scope>NUCLEOTIDE SEQUENCE [LARGE SCALE GENOMIC DNA]</scope>
    <source>
        <strain evidence="1 2">DSM 599</strain>
    </source>
</reference>
<evidence type="ECO:0000313" key="2">
    <source>
        <dbReference type="Proteomes" id="UP001299068"/>
    </source>
</evidence>
<organism evidence="1 2">
    <name type="scientific">Clostridium sardiniense</name>
    <name type="common">Clostridium absonum</name>
    <dbReference type="NCBI Taxonomy" id="29369"/>
    <lineage>
        <taxon>Bacteria</taxon>
        <taxon>Bacillati</taxon>
        <taxon>Bacillota</taxon>
        <taxon>Clostridia</taxon>
        <taxon>Eubacteriales</taxon>
        <taxon>Clostridiaceae</taxon>
        <taxon>Clostridium</taxon>
    </lineage>
</organism>
<protein>
    <submittedName>
        <fullName evidence="1">Uncharacterized protein</fullName>
    </submittedName>
</protein>
<dbReference type="EMBL" id="JAIKTU010000003">
    <property type="protein sequence ID" value="MBY0754534.1"/>
    <property type="molecule type" value="Genomic_DNA"/>
</dbReference>
<dbReference type="RefSeq" id="WP_221859259.1">
    <property type="nucleotide sequence ID" value="NZ_JAIKTU010000003.1"/>
</dbReference>
<gene>
    <name evidence="1" type="ORF">K5V21_03590</name>
</gene>
<dbReference type="Proteomes" id="UP001299068">
    <property type="component" value="Unassembled WGS sequence"/>
</dbReference>
<accession>A0ABS7KUX2</accession>